<accession>A0ABR1J182</accession>
<evidence type="ECO:0000313" key="3">
    <source>
        <dbReference type="Proteomes" id="UP001498398"/>
    </source>
</evidence>
<protein>
    <submittedName>
        <fullName evidence="2">Uncharacterized protein</fullName>
    </submittedName>
</protein>
<keyword evidence="3" id="KW-1185">Reference proteome</keyword>
<reference evidence="2 3" key="1">
    <citation type="submission" date="2024-01" db="EMBL/GenBank/DDBJ databases">
        <title>A draft genome for the cacao thread blight pathogen Marasmiellus scandens.</title>
        <authorList>
            <person name="Baruah I.K."/>
            <person name="Leung J."/>
            <person name="Bukari Y."/>
            <person name="Amoako-Attah I."/>
            <person name="Meinhardt L.W."/>
            <person name="Bailey B.A."/>
            <person name="Cohen S.P."/>
        </authorList>
    </citation>
    <scope>NUCLEOTIDE SEQUENCE [LARGE SCALE GENOMIC DNA]</scope>
    <source>
        <strain evidence="2 3">GH-19</strain>
    </source>
</reference>
<evidence type="ECO:0000313" key="2">
    <source>
        <dbReference type="EMBL" id="KAK7447367.1"/>
    </source>
</evidence>
<proteinExistence type="predicted"/>
<feature type="region of interest" description="Disordered" evidence="1">
    <location>
        <begin position="64"/>
        <end position="86"/>
    </location>
</feature>
<dbReference type="EMBL" id="JBANRG010000041">
    <property type="protein sequence ID" value="KAK7447367.1"/>
    <property type="molecule type" value="Genomic_DNA"/>
</dbReference>
<dbReference type="Proteomes" id="UP001498398">
    <property type="component" value="Unassembled WGS sequence"/>
</dbReference>
<feature type="compositionally biased region" description="Acidic residues" evidence="1">
    <location>
        <begin position="77"/>
        <end position="86"/>
    </location>
</feature>
<sequence>MSAEKMCKIVVLADHIQCKHGAPPNYKCKHGQTKDACEILDATTPAATPNDIKEVCAELEALEIDSNGDSDGNLEGSPDEVDDQEA</sequence>
<gene>
    <name evidence="2" type="ORF">VKT23_014077</name>
</gene>
<evidence type="ECO:0000256" key="1">
    <source>
        <dbReference type="SAM" id="MobiDB-lite"/>
    </source>
</evidence>
<name>A0ABR1J182_9AGAR</name>
<organism evidence="2 3">
    <name type="scientific">Marasmiellus scandens</name>
    <dbReference type="NCBI Taxonomy" id="2682957"/>
    <lineage>
        <taxon>Eukaryota</taxon>
        <taxon>Fungi</taxon>
        <taxon>Dikarya</taxon>
        <taxon>Basidiomycota</taxon>
        <taxon>Agaricomycotina</taxon>
        <taxon>Agaricomycetes</taxon>
        <taxon>Agaricomycetidae</taxon>
        <taxon>Agaricales</taxon>
        <taxon>Marasmiineae</taxon>
        <taxon>Omphalotaceae</taxon>
        <taxon>Marasmiellus</taxon>
    </lineage>
</organism>
<comment type="caution">
    <text evidence="2">The sequence shown here is derived from an EMBL/GenBank/DDBJ whole genome shotgun (WGS) entry which is preliminary data.</text>
</comment>